<evidence type="ECO:0000256" key="1">
    <source>
        <dbReference type="ARBA" id="ARBA00004406"/>
    </source>
</evidence>
<dbReference type="GO" id="GO:0061723">
    <property type="term" value="P:glycophagy"/>
    <property type="evidence" value="ECO:0007669"/>
    <property type="project" value="TreeGrafter"/>
</dbReference>
<accession>A0A8H2VE26</accession>
<dbReference type="PANTHER" id="PTHR13190:SF1">
    <property type="entry name" value="AUTOPHAGY-RELATED 2, ISOFORM A"/>
    <property type="match status" value="1"/>
</dbReference>
<evidence type="ECO:0000256" key="2">
    <source>
        <dbReference type="ARBA" id="ARBA00004623"/>
    </source>
</evidence>
<dbReference type="GO" id="GO:0034045">
    <property type="term" value="C:phagophore assembly site membrane"/>
    <property type="evidence" value="ECO:0007669"/>
    <property type="project" value="UniProtKB-SubCell"/>
</dbReference>
<dbReference type="Proteomes" id="UP000644660">
    <property type="component" value="Unassembled WGS sequence"/>
</dbReference>
<dbReference type="GO" id="GO:0043495">
    <property type="term" value="F:protein-membrane adaptor activity"/>
    <property type="evidence" value="ECO:0007669"/>
    <property type="project" value="TreeGrafter"/>
</dbReference>
<dbReference type="PANTHER" id="PTHR13190">
    <property type="entry name" value="AUTOPHAGY-RELATED 2, ISOFORM A"/>
    <property type="match status" value="1"/>
</dbReference>
<dbReference type="GO" id="GO:0034727">
    <property type="term" value="P:piecemeal microautophagy of the nucleus"/>
    <property type="evidence" value="ECO:0007669"/>
    <property type="project" value="TreeGrafter"/>
</dbReference>
<keyword evidence="15" id="KW-1185">Reference proteome</keyword>
<dbReference type="GO" id="GO:0000045">
    <property type="term" value="P:autophagosome assembly"/>
    <property type="evidence" value="ECO:0007669"/>
    <property type="project" value="TreeGrafter"/>
</dbReference>
<evidence type="ECO:0000256" key="7">
    <source>
        <dbReference type="ARBA" id="ARBA00023006"/>
    </source>
</evidence>
<dbReference type="GO" id="GO:0032266">
    <property type="term" value="F:phosphatidylinositol-3-phosphate binding"/>
    <property type="evidence" value="ECO:0007669"/>
    <property type="project" value="TreeGrafter"/>
</dbReference>
<dbReference type="RefSeq" id="XP_041405681.1">
    <property type="nucleotide sequence ID" value="XM_041549747.1"/>
</dbReference>
<evidence type="ECO:0000256" key="4">
    <source>
        <dbReference type="ARBA" id="ARBA00018070"/>
    </source>
</evidence>
<evidence type="ECO:0000256" key="6">
    <source>
        <dbReference type="ARBA" id="ARBA00022824"/>
    </source>
</evidence>
<comment type="catalytic activity">
    <reaction evidence="10">
        <text>a 1,2-diacyl-sn-glycero-3-phospho-L-serine(in) = a 1,2-diacyl-sn-glycero-3-phospho-L-serine(out)</text>
        <dbReference type="Rhea" id="RHEA:38663"/>
        <dbReference type="ChEBI" id="CHEBI:57262"/>
    </reaction>
</comment>
<protein>
    <recommendedName>
        <fullName evidence="4">Autophagy-related protein 2</fullName>
    </recommendedName>
</protein>
<dbReference type="GO" id="GO:0061709">
    <property type="term" value="P:reticulophagy"/>
    <property type="evidence" value="ECO:0007669"/>
    <property type="project" value="TreeGrafter"/>
</dbReference>
<evidence type="ECO:0000313" key="14">
    <source>
        <dbReference type="EMBL" id="CAB4253836.1"/>
    </source>
</evidence>
<evidence type="ECO:0000256" key="8">
    <source>
        <dbReference type="ARBA" id="ARBA00023055"/>
    </source>
</evidence>
<evidence type="ECO:0000256" key="10">
    <source>
        <dbReference type="ARBA" id="ARBA00024479"/>
    </source>
</evidence>
<dbReference type="OrthoDB" id="18982at2759"/>
<feature type="region of interest" description="Disordered" evidence="13">
    <location>
        <begin position="147"/>
        <end position="179"/>
    </location>
</feature>
<evidence type="ECO:0000256" key="3">
    <source>
        <dbReference type="ARBA" id="ARBA00009714"/>
    </source>
</evidence>
<proteinExistence type="inferred from homology"/>
<evidence type="ECO:0000256" key="5">
    <source>
        <dbReference type="ARBA" id="ARBA00022448"/>
    </source>
</evidence>
<dbReference type="GO" id="GO:0005789">
    <property type="term" value="C:endoplasmic reticulum membrane"/>
    <property type="evidence" value="ECO:0007669"/>
    <property type="project" value="UniProtKB-SubCell"/>
</dbReference>
<keyword evidence="5" id="KW-0813">Transport</keyword>
<sequence>MVFGWSQNIQRRLLLYVLQQISLFSNLDLTNLDVSLGTNSVFTFTDIDLSVTDIHIPYLRVNSGSIGKLTLKLTVSGGLDIKGSDVSFDVTLQNKNDSNDKEGNDDTAFPTLLMKSMHDLTTSVMQVGKETNINIDVEDLGDLIEEAEESRPESKQSQLTSTPEIEEENSNKESQPTRIQNMKNKVLGTILSKLTLDLSNITVSIKEEKENNCLQLSLKNVQLLTIEQGIRNIIISSLQIFYSSTDMCPEPNDNMDESMYYSKMGGTSVYMSALDIPHTHDTESESHNSDTEVGDPIVNLKDINISFKGLTSIDDVKITDLMIDILEIEIDESSMVRMNTEFFYFIIELIDNISHENQINKNKNNAVTMVSKTKDSESYKRFQDEQHILSANELSYICIGKVSASLSFDIKLEINKLYVNQLENKDYTVDVSSITLIGDGITVSKQYSPIIKVLLKQKENIINITDALNVSVVPEKLNHVVMMIEELTLFISKLKLKRDNLYCDHNSKKNRNNTPLSIFTQDVSLSLLLPEYKLTILSDPINFESKCGTTVIPSLRLIKHDTKKVTEILTFLDIKFNQYKEKFERSSFNDKFVPVILSSYNKCEIKSISIKESRDVLEDLYTDITNTLEFSSSSSFNEISQINNRVKKTIARTNNAMKKSVRILNSSGIIYRKSIVALVIIDCESIKFRINDFISGTTFGSLKGKLQNNLLTFLADSNDIIFHTAGINIDRLASEDNTTQTIVSLIKPIDLLKPTIYLQIKRDNNSKCYKILLRNLSLHYYSNWVYFLNKLSPGKRETVDTNPSELLHNNTTHPFEIELKIFDSSVLIRPFRIKAGLLILIDQYTSNISAVKRELNGVAKTLSVLLIDDLKSCKFQDFENKNKSLISYYSQLGFSVVGKINILKLTCTFLKNDPQLTLIPEEIELSLCADSLHSLVQLLIDLKLPETFPDSLKFKPELISLIDTFKDINFEYLIGNVTNIEDSVTSYISSSVGIVDNFLDNSKQIQSSTELASIQTESTNTTGINIESLHLDESYIDSKRPIGYILKENARDAKYEQDIVGKNETNIKINVTFKVKKIEIKLYDGFDWKYSRKIINDTMVNLKHGTVSNGIQKIENDINIGRPANIMTGTSIFESIYVTPETKQLPSLPYNGHDKLSDITEAASAFKVNLRPSKNYQVLIQILNLDINFTSFDVEEPSKEESQDNSDILNKISLSVDKFEIIDNVATSSWNKFISELHGSPGSDISKMFKMDLLISRPIDYLKSIDYNLDIYISPLRLHIDQDTLDFITRVFEFKDPRFELIDEYPEVSFIDKLHLNPVHLCLDYKPKTVDYTSLRSGHSSEFMNFFVLDGAKIILKEVCFYGINGFETINTKLKDFWTPDIVKRQLGGVVGGLAPIKSFFTLGSDVKTFVTVLMSDYRSGEHMSTSLKKNGNVFIKTTTGDFIKLGVKLSSGTQAILESTEERLGGQGMSSRRSKLDQETMEQLSHSVLDYRKLVDEDQLVGGTNPRIHSHEPAAIIIEPSAYPGGDPKIISLYADQPLDIHQGLEEAYHSLEKHFNIAYDAVWKTQTSETNYSEETPTIGAKAAAVSVMKAAPIAIIRPLIGVTEALSKTFQGISNQVDKRNIQEMKDKYKSKSDRNR</sequence>
<keyword evidence="9" id="KW-0472">Membrane</keyword>
<keyword evidence="8" id="KW-0445">Lipid transport</keyword>
<name>A0A8H2VE26_9SACH</name>
<comment type="catalytic activity">
    <reaction evidence="11">
        <text>a 1,2-diacyl-sn-glycero-3-phosphoethanolamine(in) = a 1,2-diacyl-sn-glycero-3-phosphoethanolamine(out)</text>
        <dbReference type="Rhea" id="RHEA:38895"/>
        <dbReference type="ChEBI" id="CHEBI:64612"/>
    </reaction>
</comment>
<keyword evidence="7" id="KW-0072">Autophagy</keyword>
<gene>
    <name evidence="14" type="ORF">KABA2_03S06534</name>
</gene>
<evidence type="ECO:0000256" key="12">
    <source>
        <dbReference type="ARBA" id="ARBA00024631"/>
    </source>
</evidence>
<dbReference type="GO" id="GO:0000422">
    <property type="term" value="P:autophagy of mitochondrion"/>
    <property type="evidence" value="ECO:0007669"/>
    <property type="project" value="TreeGrafter"/>
</dbReference>
<evidence type="ECO:0000256" key="13">
    <source>
        <dbReference type="SAM" id="MobiDB-lite"/>
    </source>
</evidence>
<dbReference type="GO" id="GO:0061908">
    <property type="term" value="C:phagophore"/>
    <property type="evidence" value="ECO:0007669"/>
    <property type="project" value="TreeGrafter"/>
</dbReference>
<evidence type="ECO:0000313" key="15">
    <source>
        <dbReference type="Proteomes" id="UP000644660"/>
    </source>
</evidence>
<comment type="caution">
    <text evidence="14">The sequence shown here is derived from an EMBL/GenBank/DDBJ whole genome shotgun (WGS) entry which is preliminary data.</text>
</comment>
<organism evidence="14 15">
    <name type="scientific">Maudiozyma barnettii</name>
    <dbReference type="NCBI Taxonomy" id="61262"/>
    <lineage>
        <taxon>Eukaryota</taxon>
        <taxon>Fungi</taxon>
        <taxon>Dikarya</taxon>
        <taxon>Ascomycota</taxon>
        <taxon>Saccharomycotina</taxon>
        <taxon>Saccharomycetes</taxon>
        <taxon>Saccharomycetales</taxon>
        <taxon>Saccharomycetaceae</taxon>
        <taxon>Maudiozyma</taxon>
    </lineage>
</organism>
<comment type="subcellular location">
    <subcellularLocation>
        <location evidence="1">Endoplasmic reticulum membrane</location>
        <topology evidence="1">Peripheral membrane protein</topology>
    </subcellularLocation>
    <subcellularLocation>
        <location evidence="2">Preautophagosomal structure membrane</location>
        <topology evidence="2">Peripheral membrane protein</topology>
    </subcellularLocation>
</comment>
<evidence type="ECO:0000256" key="11">
    <source>
        <dbReference type="ARBA" id="ARBA00024615"/>
    </source>
</evidence>
<dbReference type="GeneID" id="64856811"/>
<comment type="catalytic activity">
    <reaction evidence="12">
        <text>a 1,2-diacyl-sn-glycero-3-phosphocholine(in) = a 1,2-diacyl-sn-glycero-3-phosphocholine(out)</text>
        <dbReference type="Rhea" id="RHEA:38571"/>
        <dbReference type="ChEBI" id="CHEBI:57643"/>
    </reaction>
</comment>
<dbReference type="InterPro" id="IPR026849">
    <property type="entry name" value="ATG2"/>
</dbReference>
<dbReference type="Pfam" id="PF13329">
    <property type="entry name" value="ATG2_CAD"/>
    <property type="match status" value="2"/>
</dbReference>
<dbReference type="GO" id="GO:0006869">
    <property type="term" value="P:lipid transport"/>
    <property type="evidence" value="ECO:0007669"/>
    <property type="project" value="UniProtKB-KW"/>
</dbReference>
<evidence type="ECO:0000256" key="9">
    <source>
        <dbReference type="ARBA" id="ARBA00023136"/>
    </source>
</evidence>
<keyword evidence="6" id="KW-0256">Endoplasmic reticulum</keyword>
<dbReference type="EMBL" id="CAEFZW010000003">
    <property type="protein sequence ID" value="CAB4253836.1"/>
    <property type="molecule type" value="Genomic_DNA"/>
</dbReference>
<comment type="similarity">
    <text evidence="3">Belongs to the ATG2 family.</text>
</comment>
<reference evidence="14 15" key="1">
    <citation type="submission" date="2020-05" db="EMBL/GenBank/DDBJ databases">
        <authorList>
            <person name="Casaregola S."/>
            <person name="Devillers H."/>
            <person name="Grondin C."/>
        </authorList>
    </citation>
    <scope>NUCLEOTIDE SEQUENCE [LARGE SCALE GENOMIC DNA]</scope>
    <source>
        <strain evidence="14 15">CLIB 1767</strain>
    </source>
</reference>